<name>A0A518AIQ4_9BACT</name>
<keyword evidence="2" id="KW-1185">Reference proteome</keyword>
<protein>
    <recommendedName>
        <fullName evidence="3">Zinc-finger domain-containing protein</fullName>
    </recommendedName>
</protein>
<accession>A0A518AIQ4</accession>
<proteinExistence type="predicted"/>
<dbReference type="KEGG" id="amuc:Pan181_07800"/>
<dbReference type="RefSeq" id="WP_145245555.1">
    <property type="nucleotide sequence ID" value="NZ_CP036278.1"/>
</dbReference>
<evidence type="ECO:0000313" key="2">
    <source>
        <dbReference type="Proteomes" id="UP000315750"/>
    </source>
</evidence>
<dbReference type="EMBL" id="CP036278">
    <property type="protein sequence ID" value="QDU54597.1"/>
    <property type="molecule type" value="Genomic_DNA"/>
</dbReference>
<gene>
    <name evidence="1" type="ORF">Pan181_07800</name>
</gene>
<dbReference type="AlphaFoldDB" id="A0A518AIQ4"/>
<organism evidence="1 2">
    <name type="scientific">Aeoliella mucimassa</name>
    <dbReference type="NCBI Taxonomy" id="2527972"/>
    <lineage>
        <taxon>Bacteria</taxon>
        <taxon>Pseudomonadati</taxon>
        <taxon>Planctomycetota</taxon>
        <taxon>Planctomycetia</taxon>
        <taxon>Pirellulales</taxon>
        <taxon>Lacipirellulaceae</taxon>
        <taxon>Aeoliella</taxon>
    </lineage>
</organism>
<evidence type="ECO:0008006" key="3">
    <source>
        <dbReference type="Google" id="ProtNLM"/>
    </source>
</evidence>
<sequence length="226" mass="24536">MRCDQAELRLQTLLDNRQQVEDDTALTEHLASCGECATLASAYQALAADRCEPLPSSNISLADRVMSEIAADPQPTKTIVREPYAPHQHTSVSWYRWASLAIAASVMVAILFNQDPSTTPVAPPNNPSAVPMIADAVPHTSYPVEQAPGREVWFRTGQGLASISLVGLSNRNMTTPETEAPSDSQMFRWPLPNSLPEMDFLPSPSDSATPKGETGLLFRNVTYGVV</sequence>
<evidence type="ECO:0000313" key="1">
    <source>
        <dbReference type="EMBL" id="QDU54597.1"/>
    </source>
</evidence>
<reference evidence="1 2" key="1">
    <citation type="submission" date="2019-02" db="EMBL/GenBank/DDBJ databases">
        <title>Deep-cultivation of Planctomycetes and their phenomic and genomic characterization uncovers novel biology.</title>
        <authorList>
            <person name="Wiegand S."/>
            <person name="Jogler M."/>
            <person name="Boedeker C."/>
            <person name="Pinto D."/>
            <person name="Vollmers J."/>
            <person name="Rivas-Marin E."/>
            <person name="Kohn T."/>
            <person name="Peeters S.H."/>
            <person name="Heuer A."/>
            <person name="Rast P."/>
            <person name="Oberbeckmann S."/>
            <person name="Bunk B."/>
            <person name="Jeske O."/>
            <person name="Meyerdierks A."/>
            <person name="Storesund J.E."/>
            <person name="Kallscheuer N."/>
            <person name="Luecker S."/>
            <person name="Lage O.M."/>
            <person name="Pohl T."/>
            <person name="Merkel B.J."/>
            <person name="Hornburger P."/>
            <person name="Mueller R.-W."/>
            <person name="Bruemmer F."/>
            <person name="Labrenz M."/>
            <person name="Spormann A.M."/>
            <person name="Op den Camp H."/>
            <person name="Overmann J."/>
            <person name="Amann R."/>
            <person name="Jetten M.S.M."/>
            <person name="Mascher T."/>
            <person name="Medema M.H."/>
            <person name="Devos D.P."/>
            <person name="Kaster A.-K."/>
            <person name="Ovreas L."/>
            <person name="Rohde M."/>
            <person name="Galperin M.Y."/>
            <person name="Jogler C."/>
        </authorList>
    </citation>
    <scope>NUCLEOTIDE SEQUENCE [LARGE SCALE GENOMIC DNA]</scope>
    <source>
        <strain evidence="1 2">Pan181</strain>
    </source>
</reference>
<dbReference type="Proteomes" id="UP000315750">
    <property type="component" value="Chromosome"/>
</dbReference>